<accession>A0A5S6QJY0</accession>
<name>A0A5S6QJY0_TRIMR</name>
<keyword evidence="1" id="KW-1185">Reference proteome</keyword>
<organism evidence="1 2">
    <name type="scientific">Trichuris muris</name>
    <name type="common">Mouse whipworm</name>
    <dbReference type="NCBI Taxonomy" id="70415"/>
    <lineage>
        <taxon>Eukaryota</taxon>
        <taxon>Metazoa</taxon>
        <taxon>Ecdysozoa</taxon>
        <taxon>Nematoda</taxon>
        <taxon>Enoplea</taxon>
        <taxon>Dorylaimia</taxon>
        <taxon>Trichinellida</taxon>
        <taxon>Trichuridae</taxon>
        <taxon>Trichuris</taxon>
    </lineage>
</organism>
<protein>
    <submittedName>
        <fullName evidence="2">Uncharacterized protein</fullName>
    </submittedName>
</protein>
<evidence type="ECO:0000313" key="2">
    <source>
        <dbReference type="WBParaSite" id="TMUE_2000007508.1"/>
    </source>
</evidence>
<evidence type="ECO:0000313" key="1">
    <source>
        <dbReference type="Proteomes" id="UP000046395"/>
    </source>
</evidence>
<sequence>MGVSHRPLLTGADWQTDCRPTGQHLVDSWRLLATAEGDEAGGGPLLGRRSPAVTSAKVYWTSALGKGVVTDRMFVVDVGKAGRKTSAWASSIPKEGDALNSIRLNGCVSYSISAARRKQEPFPGIRFARHHRFALVTQRRLPSDEDVLPKKTDFGRAAFVVTSSKA</sequence>
<proteinExistence type="predicted"/>
<dbReference type="WBParaSite" id="TMUE_2000007508.1">
    <property type="protein sequence ID" value="TMUE_2000007508.1"/>
    <property type="gene ID" value="WBGene00291202"/>
</dbReference>
<reference evidence="2" key="1">
    <citation type="submission" date="2019-12" db="UniProtKB">
        <authorList>
            <consortium name="WormBaseParasite"/>
        </authorList>
    </citation>
    <scope>IDENTIFICATION</scope>
</reference>
<dbReference type="Proteomes" id="UP000046395">
    <property type="component" value="Unassembled WGS sequence"/>
</dbReference>
<dbReference type="AlphaFoldDB" id="A0A5S6QJY0"/>